<protein>
    <submittedName>
        <fullName evidence="1">Uncharacterized protein</fullName>
    </submittedName>
</protein>
<organism evidence="1 2">
    <name type="scientific">Streptomyces tibetensis</name>
    <dbReference type="NCBI Taxonomy" id="2382123"/>
    <lineage>
        <taxon>Bacteria</taxon>
        <taxon>Bacillati</taxon>
        <taxon>Actinomycetota</taxon>
        <taxon>Actinomycetes</taxon>
        <taxon>Kitasatosporales</taxon>
        <taxon>Streptomycetaceae</taxon>
        <taxon>Streptomyces</taxon>
    </lineage>
</organism>
<dbReference type="RefSeq" id="WP_361949783.1">
    <property type="nucleotide sequence ID" value="NZ_JBEXVS010000057.1"/>
</dbReference>
<evidence type="ECO:0000313" key="1">
    <source>
        <dbReference type="EMBL" id="MFF0007552.1"/>
    </source>
</evidence>
<reference evidence="1 2" key="1">
    <citation type="submission" date="2024-10" db="EMBL/GenBank/DDBJ databases">
        <title>The Natural Products Discovery Center: Release of the First 8490 Sequenced Strains for Exploring Actinobacteria Biosynthetic Diversity.</title>
        <authorList>
            <person name="Kalkreuter E."/>
            <person name="Kautsar S.A."/>
            <person name="Yang D."/>
            <person name="Bader C.D."/>
            <person name="Teijaro C.N."/>
            <person name="Fluegel L."/>
            <person name="Davis C.M."/>
            <person name="Simpson J.R."/>
            <person name="Lauterbach L."/>
            <person name="Steele A.D."/>
            <person name="Gui C."/>
            <person name="Meng S."/>
            <person name="Li G."/>
            <person name="Viehrig K."/>
            <person name="Ye F."/>
            <person name="Su P."/>
            <person name="Kiefer A.F."/>
            <person name="Nichols A."/>
            <person name="Cepeda A.J."/>
            <person name="Yan W."/>
            <person name="Fan B."/>
            <person name="Jiang Y."/>
            <person name="Adhikari A."/>
            <person name="Zheng C.-J."/>
            <person name="Schuster L."/>
            <person name="Cowan T.M."/>
            <person name="Smanski M.J."/>
            <person name="Chevrette M.G."/>
            <person name="De Carvalho L.P.S."/>
            <person name="Shen B."/>
        </authorList>
    </citation>
    <scope>NUCLEOTIDE SEQUENCE [LARGE SCALE GENOMIC DNA]</scope>
    <source>
        <strain evidence="1 2">NPDC005497</strain>
    </source>
</reference>
<proteinExistence type="predicted"/>
<accession>A0ABW6N2R7</accession>
<name>A0ABW6N2R7_9ACTN</name>
<gene>
    <name evidence="1" type="ORF">ACFYQT_29490</name>
</gene>
<keyword evidence="2" id="KW-1185">Reference proteome</keyword>
<evidence type="ECO:0000313" key="2">
    <source>
        <dbReference type="Proteomes" id="UP001601422"/>
    </source>
</evidence>
<comment type="caution">
    <text evidence="1">The sequence shown here is derived from an EMBL/GenBank/DDBJ whole genome shotgun (WGS) entry which is preliminary data.</text>
</comment>
<dbReference type="Proteomes" id="UP001601422">
    <property type="component" value="Unassembled WGS sequence"/>
</dbReference>
<sequence>MAFSLRIIQPSVPGFRANKFTYYAEPFRIIKKDPRLDEFFNTVDAQPHLHLVHRQRAKFDLTCALTTQGIALEHLTPSALLHYSLENKQLGLTPGAVNNTTRFAALGAWEILHRMGHFPPGTAPTLRMFIYGGQYTIEDSLTVTASGTPASASS</sequence>
<dbReference type="EMBL" id="JBIAJP010000010">
    <property type="protein sequence ID" value="MFF0007552.1"/>
    <property type="molecule type" value="Genomic_DNA"/>
</dbReference>